<evidence type="ECO:0000313" key="1">
    <source>
        <dbReference type="EMBL" id="GAA0497461.1"/>
    </source>
</evidence>
<evidence type="ECO:0000313" key="2">
    <source>
        <dbReference type="Proteomes" id="UP001500191"/>
    </source>
</evidence>
<dbReference type="RefSeq" id="WP_343754856.1">
    <property type="nucleotide sequence ID" value="NZ_BAAADB010000002.1"/>
</dbReference>
<accession>A0ABN1BGH5</accession>
<reference evidence="1 2" key="1">
    <citation type="journal article" date="2019" name="Int. J. Syst. Evol. Microbiol.">
        <title>The Global Catalogue of Microorganisms (GCM) 10K type strain sequencing project: providing services to taxonomists for standard genome sequencing and annotation.</title>
        <authorList>
            <consortium name="The Broad Institute Genomics Platform"/>
            <consortium name="The Broad Institute Genome Sequencing Center for Infectious Disease"/>
            <person name="Wu L."/>
            <person name="Ma J."/>
        </authorList>
    </citation>
    <scope>NUCLEOTIDE SEQUENCE [LARGE SCALE GENOMIC DNA]</scope>
    <source>
        <strain evidence="1 2">JCM 14368</strain>
    </source>
</reference>
<comment type="caution">
    <text evidence="1">The sequence shown here is derived from an EMBL/GenBank/DDBJ whole genome shotgun (WGS) entry which is preliminary data.</text>
</comment>
<gene>
    <name evidence="1" type="ORF">GCM10008937_00690</name>
</gene>
<dbReference type="EMBL" id="BAAADB010000002">
    <property type="protein sequence ID" value="GAA0497461.1"/>
    <property type="molecule type" value="Genomic_DNA"/>
</dbReference>
<keyword evidence="2" id="KW-1185">Reference proteome</keyword>
<organism evidence="1 2">
    <name type="scientific">Deinococcus depolymerans</name>
    <dbReference type="NCBI Taxonomy" id="392408"/>
    <lineage>
        <taxon>Bacteria</taxon>
        <taxon>Thermotogati</taxon>
        <taxon>Deinococcota</taxon>
        <taxon>Deinococci</taxon>
        <taxon>Deinococcales</taxon>
        <taxon>Deinococcaceae</taxon>
        <taxon>Deinococcus</taxon>
    </lineage>
</organism>
<sequence length="127" mass="13541">MSTHLPSPAAPARGRFSVVPATLAVLLAAVTLGGWGQAFFGEDGGLRIANRSGGVVWRLQVCLPGGKCLERASLWPHESWRVPLPDGVTRAEVSVRGQARGQSRPVTLDSEHPAQLIVTRDGQIVQQ</sequence>
<name>A0ABN1BGH5_9DEIO</name>
<evidence type="ECO:0008006" key="3">
    <source>
        <dbReference type="Google" id="ProtNLM"/>
    </source>
</evidence>
<protein>
    <recommendedName>
        <fullName evidence="3">DUF2845 domain-containing protein</fullName>
    </recommendedName>
</protein>
<proteinExistence type="predicted"/>
<dbReference type="Proteomes" id="UP001500191">
    <property type="component" value="Unassembled WGS sequence"/>
</dbReference>